<reference evidence="2 4" key="2">
    <citation type="submission" date="2016-10" db="EMBL/GenBank/DDBJ databases">
        <authorList>
            <person name="de Groot N.N."/>
        </authorList>
    </citation>
    <scope>NUCLEOTIDE SEQUENCE [LARGE SCALE GENOMIC DNA]</scope>
    <source>
        <strain evidence="2 4">DSM 2895</strain>
    </source>
</reference>
<accession>A0A0D1YFL1</accession>
<dbReference type="Proteomes" id="UP000182836">
    <property type="component" value="Unassembled WGS sequence"/>
</dbReference>
<organism evidence="1 3">
    <name type="scientific">Aneurinibacillus migulanus</name>
    <name type="common">Bacillus migulanus</name>
    <dbReference type="NCBI Taxonomy" id="47500"/>
    <lineage>
        <taxon>Bacteria</taxon>
        <taxon>Bacillati</taxon>
        <taxon>Bacillota</taxon>
        <taxon>Bacilli</taxon>
        <taxon>Bacillales</taxon>
        <taxon>Paenibacillaceae</taxon>
        <taxon>Aneurinibacillus group</taxon>
        <taxon>Aneurinibacillus</taxon>
    </lineage>
</organism>
<evidence type="ECO:0000313" key="3">
    <source>
        <dbReference type="Proteomes" id="UP000037269"/>
    </source>
</evidence>
<dbReference type="RefSeq" id="WP_043064941.1">
    <property type="nucleotide sequence ID" value="NZ_BJOA01000186.1"/>
</dbReference>
<keyword evidence="3" id="KW-1185">Reference proteome</keyword>
<dbReference type="STRING" id="47500.AF333_10595"/>
<gene>
    <name evidence="1" type="ORF">AF333_10595</name>
    <name evidence="2" type="ORF">SAMN04487909_14625</name>
</gene>
<name>A0A0D1YFL1_ANEMI</name>
<dbReference type="EMBL" id="FNED01000046">
    <property type="protein sequence ID" value="SDK26497.1"/>
    <property type="molecule type" value="Genomic_DNA"/>
</dbReference>
<dbReference type="EMBL" id="LGUG01000004">
    <property type="protein sequence ID" value="KON95867.1"/>
    <property type="molecule type" value="Genomic_DNA"/>
</dbReference>
<evidence type="ECO:0000313" key="2">
    <source>
        <dbReference type="EMBL" id="SDK26497.1"/>
    </source>
</evidence>
<evidence type="ECO:0000313" key="1">
    <source>
        <dbReference type="EMBL" id="KON95867.1"/>
    </source>
</evidence>
<dbReference type="AlphaFoldDB" id="A0A0D1YFL1"/>
<sequence>MKVNEIIDLAQLQSEEVYDEPTWIDYINLALDDLTPAAYFLRSKEGIPITLTGGNAEIDLLADQDLKHQHQIISVYFTETQPDSKSMRQLRMLSFTNNATEGWKIIDNKLKLQKIKSADAGTCRIDFYSKLGHVSSVEDDIELVAGLPEQFHHLLVDYMCAKSQQKEEELDDKNDFYNDYLMNKRIFTLEQKIKLEPHKRKRYEKMIMQLQAGGGNG</sequence>
<protein>
    <submittedName>
        <fullName evidence="1">Uncharacterized protein</fullName>
    </submittedName>
</protein>
<dbReference type="Pfam" id="PF24175">
    <property type="entry name" value="SU10_adaptor"/>
    <property type="match status" value="1"/>
</dbReference>
<dbReference type="Proteomes" id="UP000037269">
    <property type="component" value="Unassembled WGS sequence"/>
</dbReference>
<dbReference type="InterPro" id="IPR056209">
    <property type="entry name" value="SU10_adaptor"/>
</dbReference>
<dbReference type="PATRIC" id="fig|47500.8.peg.5327"/>
<reference evidence="1 3" key="1">
    <citation type="submission" date="2015-07" db="EMBL/GenBank/DDBJ databases">
        <title>Fjat-14205 dsm 2895.</title>
        <authorList>
            <person name="Liu B."/>
            <person name="Wang J."/>
            <person name="Zhu Y."/>
            <person name="Liu G."/>
            <person name="Chen Q."/>
            <person name="Chen Z."/>
            <person name="Lan J."/>
            <person name="Che J."/>
            <person name="Ge C."/>
            <person name="Shi H."/>
            <person name="Pan Z."/>
            <person name="Liu X."/>
        </authorList>
    </citation>
    <scope>NUCLEOTIDE SEQUENCE [LARGE SCALE GENOMIC DNA]</scope>
    <source>
        <strain evidence="1 3">DSM 2895</strain>
    </source>
</reference>
<evidence type="ECO:0000313" key="4">
    <source>
        <dbReference type="Proteomes" id="UP000182836"/>
    </source>
</evidence>
<proteinExistence type="predicted"/>
<dbReference type="GeneID" id="42305645"/>